<dbReference type="RefSeq" id="WP_091659254.1">
    <property type="nucleotide sequence ID" value="NZ_FONT01000002.1"/>
</dbReference>
<dbReference type="EMBL" id="FONT01000002">
    <property type="protein sequence ID" value="SFE60430.1"/>
    <property type="molecule type" value="Genomic_DNA"/>
</dbReference>
<accession>A0A1I2BYS1</accession>
<gene>
    <name evidence="1" type="ORF">SAMN05192532_102547</name>
</gene>
<name>A0A1I2BYS1_9BACI</name>
<protein>
    <submittedName>
        <fullName evidence="1">Uncharacterized protein</fullName>
    </submittedName>
</protein>
<evidence type="ECO:0000313" key="1">
    <source>
        <dbReference type="EMBL" id="SFE60430.1"/>
    </source>
</evidence>
<proteinExistence type="predicted"/>
<sequence>MKHVASPLDLESLEVYLHPLSVSQEEWNPLYEKMKSYLENFDDSCIISGHYPATLDKRITPHHIHINVRRAFTTDAVLLYKDLSSYINQQNPLILLGVMNQHGKISTPFIMDLLVILNAHFPKLTTIEGFLHPACWKEAIYRVREYGYFS</sequence>
<keyword evidence="2" id="KW-1185">Reference proteome</keyword>
<evidence type="ECO:0000313" key="2">
    <source>
        <dbReference type="Proteomes" id="UP000199516"/>
    </source>
</evidence>
<reference evidence="1 2" key="1">
    <citation type="submission" date="2016-10" db="EMBL/GenBank/DDBJ databases">
        <authorList>
            <person name="de Groot N.N."/>
        </authorList>
    </citation>
    <scope>NUCLEOTIDE SEQUENCE [LARGE SCALE GENOMIC DNA]</scope>
    <source>
        <strain evidence="1 2">DSM 23995</strain>
    </source>
</reference>
<organism evidence="1 2">
    <name type="scientific">Alteribacillus iranensis</name>
    <dbReference type="NCBI Taxonomy" id="930128"/>
    <lineage>
        <taxon>Bacteria</taxon>
        <taxon>Bacillati</taxon>
        <taxon>Bacillota</taxon>
        <taxon>Bacilli</taxon>
        <taxon>Bacillales</taxon>
        <taxon>Bacillaceae</taxon>
        <taxon>Alteribacillus</taxon>
    </lineage>
</organism>
<dbReference type="OrthoDB" id="2966254at2"/>
<dbReference type="AlphaFoldDB" id="A0A1I2BYS1"/>
<dbReference type="Proteomes" id="UP000199516">
    <property type="component" value="Unassembled WGS sequence"/>
</dbReference>